<evidence type="ECO:0000256" key="1">
    <source>
        <dbReference type="ARBA" id="ARBA00006484"/>
    </source>
</evidence>
<accession>A0A2N3PU68</accession>
<evidence type="ECO:0000313" key="3">
    <source>
        <dbReference type="EMBL" id="PKU23952.1"/>
    </source>
</evidence>
<dbReference type="Gene3D" id="3.40.50.720">
    <property type="entry name" value="NAD(P)-binding Rossmann-like Domain"/>
    <property type="match status" value="1"/>
</dbReference>
<sequence>MSETRPKTALITGAAHRIGRAMALALVRDGWSVAVHYHRSHEAAFTLLDDIVAAGGRGVALQADLAKEDDVLTLIPAAVDALGPLGLLVNNASLFEQDTALTVTRTSWDSHLETNLRAPFVLIQAFAAQLPEDSSGAVVNMLDQRVWNLTPHFTTYTLSKAALWTLTQTLALALAPRIRVNAIGPGPTLPSPRQTMPQFEQQCAEMPLKRGTTPEEIAEALRFILAAPAMTGQLIALDGGQHLCWAPASKTPEE</sequence>
<evidence type="ECO:0000256" key="2">
    <source>
        <dbReference type="ARBA" id="ARBA00023002"/>
    </source>
</evidence>
<gene>
    <name evidence="3" type="ORF">CWS72_13855</name>
</gene>
<dbReference type="AlphaFoldDB" id="A0A2N3PU68"/>
<comment type="caution">
    <text evidence="3">The sequence shown here is derived from an EMBL/GenBank/DDBJ whole genome shotgun (WGS) entry which is preliminary data.</text>
</comment>
<dbReference type="OrthoDB" id="9786360at2"/>
<organism evidence="3 4">
    <name type="scientific">Telmatospirillum siberiense</name>
    <dbReference type="NCBI Taxonomy" id="382514"/>
    <lineage>
        <taxon>Bacteria</taxon>
        <taxon>Pseudomonadati</taxon>
        <taxon>Pseudomonadota</taxon>
        <taxon>Alphaproteobacteria</taxon>
        <taxon>Rhodospirillales</taxon>
        <taxon>Rhodospirillaceae</taxon>
        <taxon>Telmatospirillum</taxon>
    </lineage>
</organism>
<dbReference type="PRINTS" id="PR00081">
    <property type="entry name" value="GDHRDH"/>
</dbReference>
<dbReference type="SUPFAM" id="SSF51735">
    <property type="entry name" value="NAD(P)-binding Rossmann-fold domains"/>
    <property type="match status" value="1"/>
</dbReference>
<dbReference type="RefSeq" id="WP_101251213.1">
    <property type="nucleotide sequence ID" value="NZ_PIUM01000015.1"/>
</dbReference>
<dbReference type="EMBL" id="PIUM01000015">
    <property type="protein sequence ID" value="PKU23952.1"/>
    <property type="molecule type" value="Genomic_DNA"/>
</dbReference>
<name>A0A2N3PU68_9PROT</name>
<reference evidence="4" key="1">
    <citation type="submission" date="2017-12" db="EMBL/GenBank/DDBJ databases">
        <title>Draft genome sequence of Telmatospirillum siberiense 26-4b1T, an acidotolerant peatland alphaproteobacterium potentially involved in sulfur cycling.</title>
        <authorList>
            <person name="Hausmann B."/>
            <person name="Pjevac P."/>
            <person name="Schreck K."/>
            <person name="Herbold C.W."/>
            <person name="Daims H."/>
            <person name="Wagner M."/>
            <person name="Pester M."/>
            <person name="Loy A."/>
        </authorList>
    </citation>
    <scope>NUCLEOTIDE SEQUENCE [LARGE SCALE GENOMIC DNA]</scope>
    <source>
        <strain evidence="4">26-4b1</strain>
    </source>
</reference>
<dbReference type="PANTHER" id="PTHR43639">
    <property type="entry name" value="OXIDOREDUCTASE, SHORT-CHAIN DEHYDROGENASE/REDUCTASE FAMILY (AFU_ORTHOLOGUE AFUA_5G02870)"/>
    <property type="match status" value="1"/>
</dbReference>
<dbReference type="Pfam" id="PF13561">
    <property type="entry name" value="adh_short_C2"/>
    <property type="match status" value="1"/>
</dbReference>
<protein>
    <submittedName>
        <fullName evidence="3">Short chain dehydrogenase</fullName>
    </submittedName>
</protein>
<dbReference type="NCBIfam" id="NF006597">
    <property type="entry name" value="PRK09134.1"/>
    <property type="match status" value="1"/>
</dbReference>
<evidence type="ECO:0000313" key="4">
    <source>
        <dbReference type="Proteomes" id="UP000233293"/>
    </source>
</evidence>
<keyword evidence="4" id="KW-1185">Reference proteome</keyword>
<dbReference type="PRINTS" id="PR00080">
    <property type="entry name" value="SDRFAMILY"/>
</dbReference>
<dbReference type="PANTHER" id="PTHR43639:SF1">
    <property type="entry name" value="SHORT-CHAIN DEHYDROGENASE_REDUCTASE FAMILY PROTEIN"/>
    <property type="match status" value="1"/>
</dbReference>
<keyword evidence="2" id="KW-0560">Oxidoreductase</keyword>
<dbReference type="InterPro" id="IPR002347">
    <property type="entry name" value="SDR_fam"/>
</dbReference>
<comment type="similarity">
    <text evidence="1">Belongs to the short-chain dehydrogenases/reductases (SDR) family.</text>
</comment>
<dbReference type="Proteomes" id="UP000233293">
    <property type="component" value="Unassembled WGS sequence"/>
</dbReference>
<dbReference type="InterPro" id="IPR036291">
    <property type="entry name" value="NAD(P)-bd_dom_sf"/>
</dbReference>
<dbReference type="GO" id="GO:0016491">
    <property type="term" value="F:oxidoreductase activity"/>
    <property type="evidence" value="ECO:0007669"/>
    <property type="project" value="UniProtKB-KW"/>
</dbReference>
<proteinExistence type="inferred from homology"/>